<protein>
    <recommendedName>
        <fullName evidence="4">DUF3617 domain-containing protein</fullName>
    </recommendedName>
</protein>
<feature type="chain" id="PRO_5015184807" description="DUF3617 domain-containing protein" evidence="1">
    <location>
        <begin position="22"/>
        <end position="358"/>
    </location>
</feature>
<evidence type="ECO:0000313" key="2">
    <source>
        <dbReference type="EMBL" id="PSJ53688.1"/>
    </source>
</evidence>
<keyword evidence="1" id="KW-0732">Signal</keyword>
<comment type="caution">
    <text evidence="2">The sequence shown here is derived from an EMBL/GenBank/DDBJ whole genome shotgun (WGS) entry which is preliminary data.</text>
</comment>
<keyword evidence="3" id="KW-1185">Reference proteome</keyword>
<reference evidence="2 3" key="1">
    <citation type="submission" date="2018-03" db="EMBL/GenBank/DDBJ databases">
        <title>The draft genome of Mesorhizobium soli JCM 19897.</title>
        <authorList>
            <person name="Li L."/>
            <person name="Liu L."/>
            <person name="Liang L."/>
            <person name="Wang T."/>
            <person name="Zhang X."/>
        </authorList>
    </citation>
    <scope>NUCLEOTIDE SEQUENCE [LARGE SCALE GENOMIC DNA]</scope>
    <source>
        <strain evidence="2 3">JCM 19897</strain>
    </source>
</reference>
<evidence type="ECO:0000313" key="3">
    <source>
        <dbReference type="Proteomes" id="UP000240653"/>
    </source>
</evidence>
<dbReference type="AlphaFoldDB" id="A0A2P7RTY6"/>
<name>A0A2P7RTY6_9HYPH</name>
<accession>A0A2P7RTY6</accession>
<dbReference type="EMBL" id="PXYL01000029">
    <property type="protein sequence ID" value="PSJ53688.1"/>
    <property type="molecule type" value="Genomic_DNA"/>
</dbReference>
<evidence type="ECO:0000256" key="1">
    <source>
        <dbReference type="SAM" id="SignalP"/>
    </source>
</evidence>
<dbReference type="OrthoDB" id="7839213at2"/>
<dbReference type="Proteomes" id="UP000240653">
    <property type="component" value="Unassembled WGS sequence"/>
</dbReference>
<gene>
    <name evidence="2" type="ORF">C7I85_28110</name>
</gene>
<organism evidence="2 3">
    <name type="scientific">Pseudaminobacter soli</name>
    <name type="common">ex Li et al. 2025</name>
    <dbReference type="NCBI Taxonomy" id="1295366"/>
    <lineage>
        <taxon>Bacteria</taxon>
        <taxon>Pseudomonadati</taxon>
        <taxon>Pseudomonadota</taxon>
        <taxon>Alphaproteobacteria</taxon>
        <taxon>Hyphomicrobiales</taxon>
        <taxon>Phyllobacteriaceae</taxon>
        <taxon>Pseudaminobacter</taxon>
    </lineage>
</organism>
<feature type="signal peptide" evidence="1">
    <location>
        <begin position="1"/>
        <end position="21"/>
    </location>
</feature>
<evidence type="ECO:0008006" key="4">
    <source>
        <dbReference type="Google" id="ProtNLM"/>
    </source>
</evidence>
<sequence>MACTAFVCALTASLAGGAAFAQDAPRLSALSPDGKDACFGRVYDAAHMQSHPAQKVGRIFLLYGRDPVSRPNEEPGSEASGAGYNAYLTTTVRGAKRPDWVGGWCAEGGEDGTIRCGMECDRTLGRLKADGKGSIILSQLPRDLYLDAAATEQLSKAEYERQALGTDDDNFRLDPQPLEMCKAEFAQIDQPDQALGEPLRKRLKPNEPFCFGTDYDAAHLDQHPDQQVTSIRLSRGPIEIAANAHGKQEWPEGAAVSVSVTTREGDGAVQQRYSCSPEGDQWRCTSKASADAGCSMLTREVFLRRGAEDTITLANPSDGLPSLDLCSKLDMTGSDDKVFKLSPMALSECGLAKPEKYE</sequence>
<dbReference type="RefSeq" id="WP_106727307.1">
    <property type="nucleotide sequence ID" value="NZ_PXYL01000029.1"/>
</dbReference>
<proteinExistence type="predicted"/>